<name>A0A7K1UM01_9MICC</name>
<dbReference type="GO" id="GO:0005829">
    <property type="term" value="C:cytosol"/>
    <property type="evidence" value="ECO:0007669"/>
    <property type="project" value="TreeGrafter"/>
</dbReference>
<comment type="caution">
    <text evidence="6">The sequence shown here is derived from an EMBL/GenBank/DDBJ whole genome shotgun (WGS) entry which is preliminary data.</text>
</comment>
<comment type="catalytic activity">
    <reaction evidence="4">
        <text>holo-[ACP] + malonyl-CoA = malonyl-[ACP] + CoA</text>
        <dbReference type="Rhea" id="RHEA:41792"/>
        <dbReference type="Rhea" id="RHEA-COMP:9623"/>
        <dbReference type="Rhea" id="RHEA-COMP:9685"/>
        <dbReference type="ChEBI" id="CHEBI:57287"/>
        <dbReference type="ChEBI" id="CHEBI:57384"/>
        <dbReference type="ChEBI" id="CHEBI:64479"/>
        <dbReference type="ChEBI" id="CHEBI:78449"/>
        <dbReference type="EC" id="2.3.1.39"/>
    </reaction>
</comment>
<dbReference type="InterPro" id="IPR016036">
    <property type="entry name" value="Malonyl_transacylase_ACP-bd"/>
</dbReference>
<evidence type="ECO:0000313" key="7">
    <source>
        <dbReference type="Proteomes" id="UP000460157"/>
    </source>
</evidence>
<keyword evidence="2 6" id="KW-0808">Transferase</keyword>
<dbReference type="SUPFAM" id="SSF52151">
    <property type="entry name" value="FabD/lysophospholipase-like"/>
    <property type="match status" value="1"/>
</dbReference>
<dbReference type="PANTHER" id="PTHR42681:SF1">
    <property type="entry name" value="MALONYL-COA-ACYL CARRIER PROTEIN TRANSACYLASE, MITOCHONDRIAL"/>
    <property type="match status" value="1"/>
</dbReference>
<dbReference type="InterPro" id="IPR001227">
    <property type="entry name" value="Ac_transferase_dom_sf"/>
</dbReference>
<dbReference type="GO" id="GO:0004314">
    <property type="term" value="F:[acyl-carrier-protein] S-malonyltransferase activity"/>
    <property type="evidence" value="ECO:0007669"/>
    <property type="project" value="UniProtKB-EC"/>
</dbReference>
<dbReference type="EC" id="2.3.1.39" evidence="1"/>
<evidence type="ECO:0000256" key="1">
    <source>
        <dbReference type="ARBA" id="ARBA00013258"/>
    </source>
</evidence>
<dbReference type="Gene3D" id="3.40.366.10">
    <property type="entry name" value="Malonyl-Coenzyme A Acyl Carrier Protein, domain 2"/>
    <property type="match status" value="1"/>
</dbReference>
<dbReference type="InterPro" id="IPR014043">
    <property type="entry name" value="Acyl_transferase_dom"/>
</dbReference>
<dbReference type="Gene3D" id="3.30.70.250">
    <property type="entry name" value="Malonyl-CoA ACP transacylase, ACP-binding"/>
    <property type="match status" value="1"/>
</dbReference>
<dbReference type="Pfam" id="PF00698">
    <property type="entry name" value="Acyl_transf_1"/>
    <property type="match status" value="1"/>
</dbReference>
<reference evidence="6 7" key="1">
    <citation type="submission" date="2019-12" db="EMBL/GenBank/DDBJ databases">
        <title>Nesterenkonia muleiensis sp. nov., a novel actinobacterium isolated from sap of Populus euphratica.</title>
        <authorList>
            <person name="Wang R."/>
        </authorList>
    </citation>
    <scope>NUCLEOTIDE SEQUENCE [LARGE SCALE GENOMIC DNA]</scope>
    <source>
        <strain evidence="6 7">F10</strain>
    </source>
</reference>
<evidence type="ECO:0000256" key="2">
    <source>
        <dbReference type="ARBA" id="ARBA00022679"/>
    </source>
</evidence>
<dbReference type="RefSeq" id="WP_188503662.1">
    <property type="nucleotide sequence ID" value="NZ_BMFX01000012.1"/>
</dbReference>
<dbReference type="SMART" id="SM00827">
    <property type="entry name" value="PKS_AT"/>
    <property type="match status" value="1"/>
</dbReference>
<dbReference type="PANTHER" id="PTHR42681">
    <property type="entry name" value="MALONYL-COA-ACYL CARRIER PROTEIN TRANSACYLASE, MITOCHONDRIAL"/>
    <property type="match status" value="1"/>
</dbReference>
<dbReference type="AlphaFoldDB" id="A0A7K1UM01"/>
<evidence type="ECO:0000256" key="4">
    <source>
        <dbReference type="ARBA" id="ARBA00048462"/>
    </source>
</evidence>
<sequence>MLAIVCPGQGSQTPGMLQPWLEFDQAADHLSRYAEFSGTDLIAHGTQADEQTIRDTAVAQPLLAAAALISAGALGLTPDKLSAHGGSVVIAGHSVGELPAAALAGVLSDQSAMELIGVRGRAMAEAAAAEPTGMAAVLGGAEEEVLEAIREAGLSPANVNGAGQIVAAGAQAALGELAGNPPAKARVIPLKVAGAFHTQYMATAQQKLAEAAAAVTPAEPVAALLSNRDGAQVSAGSEVLERIVGQITRPVRWDACMETMRQAGVTGILELLPGGTLTGLAKRGLKGTETLAVKTPADLEAAHEFIAEHTA</sequence>
<dbReference type="InterPro" id="IPR050858">
    <property type="entry name" value="Mal-CoA-ACP_Trans/PKS_FabD"/>
</dbReference>
<gene>
    <name evidence="6" type="ORF">GNZ21_14175</name>
</gene>
<evidence type="ECO:0000256" key="3">
    <source>
        <dbReference type="ARBA" id="ARBA00023315"/>
    </source>
</evidence>
<dbReference type="GO" id="GO:0006633">
    <property type="term" value="P:fatty acid biosynthetic process"/>
    <property type="evidence" value="ECO:0007669"/>
    <property type="project" value="TreeGrafter"/>
</dbReference>
<dbReference type="SUPFAM" id="SSF55048">
    <property type="entry name" value="Probable ACP-binding domain of malonyl-CoA ACP transacylase"/>
    <property type="match status" value="1"/>
</dbReference>
<dbReference type="Proteomes" id="UP000460157">
    <property type="component" value="Unassembled WGS sequence"/>
</dbReference>
<protein>
    <recommendedName>
        <fullName evidence="1">[acyl-carrier-protein] S-malonyltransferase</fullName>
        <ecNumber evidence="1">2.3.1.39</ecNumber>
    </recommendedName>
</protein>
<dbReference type="InterPro" id="IPR016035">
    <property type="entry name" value="Acyl_Trfase/lysoPLipase"/>
</dbReference>
<keyword evidence="7" id="KW-1185">Reference proteome</keyword>
<evidence type="ECO:0000259" key="5">
    <source>
        <dbReference type="SMART" id="SM00827"/>
    </source>
</evidence>
<proteinExistence type="predicted"/>
<accession>A0A7K1UM01</accession>
<evidence type="ECO:0000313" key="6">
    <source>
        <dbReference type="EMBL" id="MVT27483.1"/>
    </source>
</evidence>
<keyword evidence="3 6" id="KW-0012">Acyltransferase</keyword>
<dbReference type="EMBL" id="WRPM01000099">
    <property type="protein sequence ID" value="MVT27483.1"/>
    <property type="molecule type" value="Genomic_DNA"/>
</dbReference>
<organism evidence="6 7">
    <name type="scientific">Nesterenkonia alkaliphila</name>
    <dbReference type="NCBI Taxonomy" id="1463631"/>
    <lineage>
        <taxon>Bacteria</taxon>
        <taxon>Bacillati</taxon>
        <taxon>Actinomycetota</taxon>
        <taxon>Actinomycetes</taxon>
        <taxon>Micrococcales</taxon>
        <taxon>Micrococcaceae</taxon>
        <taxon>Nesterenkonia</taxon>
    </lineage>
</organism>
<feature type="domain" description="Malonyl-CoA:ACP transacylase (MAT)" evidence="5">
    <location>
        <begin position="5"/>
        <end position="297"/>
    </location>
</feature>